<proteinExistence type="predicted"/>
<feature type="domain" description="Fido" evidence="1">
    <location>
        <begin position="17"/>
        <end position="134"/>
    </location>
</feature>
<dbReference type="GO" id="GO:0016301">
    <property type="term" value="F:kinase activity"/>
    <property type="evidence" value="ECO:0007669"/>
    <property type="project" value="InterPro"/>
</dbReference>
<organism evidence="2 3">
    <name type="scientific">Methylocystis parvus</name>
    <dbReference type="NCBI Taxonomy" id="134"/>
    <lineage>
        <taxon>Bacteria</taxon>
        <taxon>Pseudomonadati</taxon>
        <taxon>Pseudomonadota</taxon>
        <taxon>Alphaproteobacteria</taxon>
        <taxon>Hyphomicrobiales</taxon>
        <taxon>Methylocystaceae</taxon>
        <taxon>Methylocystis</taxon>
    </lineage>
</organism>
<sequence length="143" mass="15659">MRCVNSPRAPDMTWRFLDRDIALAIHEEVLAAHGGAVGLISEAALANAILRPRDVARAEPRADAARLAAACAAGFIKSHPFVQGKKRVALVAMELFLADNGYELTARDEDCFILISQFANREIDEEALAAWARVNMRSRATAR</sequence>
<keyword evidence="3" id="KW-1185">Reference proteome</keyword>
<dbReference type="PANTHER" id="PTHR39426:SF1">
    <property type="entry name" value="HOMOLOGY TO DEATH-ON-CURING PROTEIN OF PHAGE P1"/>
    <property type="match status" value="1"/>
</dbReference>
<dbReference type="InterPro" id="IPR006440">
    <property type="entry name" value="Doc"/>
</dbReference>
<evidence type="ECO:0000313" key="3">
    <source>
        <dbReference type="Proteomes" id="UP000422569"/>
    </source>
</evidence>
<accession>A0A6B8MAR6</accession>
<dbReference type="Proteomes" id="UP000422569">
    <property type="component" value="Chromosome"/>
</dbReference>
<protein>
    <submittedName>
        <fullName evidence="2">Type II toxin-antitoxin system death-on-curing family toxin</fullName>
    </submittedName>
</protein>
<reference evidence="2 3" key="1">
    <citation type="submission" date="2019-09" db="EMBL/GenBank/DDBJ databases">
        <title>Isolation and complete genome sequencing of Methylocystis species.</title>
        <authorList>
            <person name="Rumah B.L."/>
            <person name="Stead C.E."/>
            <person name="Stevens B.C."/>
            <person name="Minton N.P."/>
            <person name="Grosse-Honebrink A."/>
            <person name="Zhang Y."/>
        </authorList>
    </citation>
    <scope>NUCLEOTIDE SEQUENCE [LARGE SCALE GENOMIC DNA]</scope>
    <source>
        <strain evidence="2 3">BRCS2</strain>
    </source>
</reference>
<dbReference type="PROSITE" id="PS51459">
    <property type="entry name" value="FIDO"/>
    <property type="match status" value="1"/>
</dbReference>
<dbReference type="InterPro" id="IPR053737">
    <property type="entry name" value="Type_II_TA_Toxin"/>
</dbReference>
<dbReference type="Pfam" id="PF02661">
    <property type="entry name" value="Fic"/>
    <property type="match status" value="1"/>
</dbReference>
<gene>
    <name evidence="2" type="ORF">F7D14_16045</name>
</gene>
<dbReference type="Gene3D" id="1.20.120.1870">
    <property type="entry name" value="Fic/DOC protein, Fido domain"/>
    <property type="match status" value="1"/>
</dbReference>
<dbReference type="KEGG" id="mpar:F7D14_16045"/>
<dbReference type="NCBIfam" id="TIGR01550">
    <property type="entry name" value="DOC_P1"/>
    <property type="match status" value="1"/>
</dbReference>
<name>A0A6B8MAR6_9HYPH</name>
<dbReference type="EMBL" id="CP044331">
    <property type="protein sequence ID" value="QGM98842.1"/>
    <property type="molecule type" value="Genomic_DNA"/>
</dbReference>
<dbReference type="AlphaFoldDB" id="A0A6B8MAR6"/>
<dbReference type="PANTHER" id="PTHR39426">
    <property type="entry name" value="HOMOLOGY TO DEATH-ON-CURING PROTEIN OF PHAGE P1"/>
    <property type="match status" value="1"/>
</dbReference>
<evidence type="ECO:0000313" key="2">
    <source>
        <dbReference type="EMBL" id="QGM98842.1"/>
    </source>
</evidence>
<evidence type="ECO:0000259" key="1">
    <source>
        <dbReference type="PROSITE" id="PS51459"/>
    </source>
</evidence>
<dbReference type="InterPro" id="IPR003812">
    <property type="entry name" value="Fido"/>
</dbReference>